<evidence type="ECO:0000313" key="3">
    <source>
        <dbReference type="Proteomes" id="UP000032803"/>
    </source>
</evidence>
<dbReference type="EMBL" id="LN681225">
    <property type="protein sequence ID" value="CEK09420.1"/>
    <property type="molecule type" value="Genomic_DNA"/>
</dbReference>
<protein>
    <recommendedName>
        <fullName evidence="4">Substrate of the Dot/Icm secretion system</fullName>
    </recommendedName>
</protein>
<dbReference type="Proteomes" id="UP000032803">
    <property type="component" value="Chromosome I"/>
</dbReference>
<organism evidence="2 3">
    <name type="scientific">Legionella hackeliae</name>
    <dbReference type="NCBI Taxonomy" id="449"/>
    <lineage>
        <taxon>Bacteria</taxon>
        <taxon>Pseudomonadati</taxon>
        <taxon>Pseudomonadota</taxon>
        <taxon>Gammaproteobacteria</taxon>
        <taxon>Legionellales</taxon>
        <taxon>Legionellaceae</taxon>
        <taxon>Legionella</taxon>
    </lineage>
</organism>
<dbReference type="InterPro" id="IPR049927">
    <property type="entry name" value="DotY_N"/>
</dbReference>
<sequence>MGTRQTITLPNKESLVKGKEVATTIEAAEYFENQFESRLRAAGKLEEAQPALDNIHEFVEMVRNQRESRGDPWSGVPGPLNDFQNLQQNRAEKAAKKAGLQIDGNLVVEFAVNDSSEMRRAFSIVKKDVESGKVKKEALDPETRKELDKIMQAVLAEENLVSKGSVIYQGDEKGQIRRDSKGEPVLADVEKAKQVLSDAAHQVENYFKEAGKGDIKVEVKERAYPQQPTVSKAQAPESAPTVTPEVTPEVSSAPQASGPSA</sequence>
<name>A0A0A8UKL9_LEGHA</name>
<dbReference type="RefSeq" id="WP_045104958.1">
    <property type="nucleotide sequence ID" value="NZ_LN681225.1"/>
</dbReference>
<keyword evidence="3" id="KW-1185">Reference proteome</keyword>
<dbReference type="HOGENOM" id="CLU_093805_0_0_6"/>
<evidence type="ECO:0008006" key="4">
    <source>
        <dbReference type="Google" id="ProtNLM"/>
    </source>
</evidence>
<dbReference type="OrthoDB" id="5635174at2"/>
<dbReference type="STRING" id="449.LHA_0311"/>
<reference evidence="3" key="1">
    <citation type="submission" date="2014-09" db="EMBL/GenBank/DDBJ databases">
        <authorList>
            <person name="Gomez-Valero L."/>
        </authorList>
    </citation>
    <scope>NUCLEOTIDE SEQUENCE [LARGE SCALE GENOMIC DNA]</scope>
    <source>
        <strain evidence="3">ATCC35250</strain>
    </source>
</reference>
<proteinExistence type="predicted"/>
<gene>
    <name evidence="2" type="ORF">LHA_0311</name>
</gene>
<dbReference type="KEGG" id="lha:LHA_0311"/>
<feature type="region of interest" description="Disordered" evidence="1">
    <location>
        <begin position="222"/>
        <end position="261"/>
    </location>
</feature>
<accession>A0A0A8UKL9</accession>
<evidence type="ECO:0000256" key="1">
    <source>
        <dbReference type="SAM" id="MobiDB-lite"/>
    </source>
</evidence>
<dbReference type="AlphaFoldDB" id="A0A0A8UKL9"/>
<dbReference type="PATRIC" id="fig|449.7.peg.1012"/>
<dbReference type="Pfam" id="PF23131">
    <property type="entry name" value="DotY"/>
    <property type="match status" value="1"/>
</dbReference>
<evidence type="ECO:0000313" key="2">
    <source>
        <dbReference type="EMBL" id="CEK09420.1"/>
    </source>
</evidence>
<dbReference type="CDD" id="cd22643">
    <property type="entry name" value="DotY_NTD"/>
    <property type="match status" value="1"/>
</dbReference>
<feature type="compositionally biased region" description="Polar residues" evidence="1">
    <location>
        <begin position="249"/>
        <end position="261"/>
    </location>
</feature>
<dbReference type="InterPro" id="IPR056465">
    <property type="entry name" value="DotY"/>
</dbReference>